<dbReference type="RefSeq" id="WP_342902542.1">
    <property type="nucleotide sequence ID" value="NZ_JBCHKU010000044.1"/>
</dbReference>
<dbReference type="SUPFAM" id="SSF82771">
    <property type="entry name" value="GIY-YIG endonuclease"/>
    <property type="match status" value="1"/>
</dbReference>
<dbReference type="Proteomes" id="UP001489333">
    <property type="component" value="Unassembled WGS sequence"/>
</dbReference>
<dbReference type="EMBL" id="JBCHKU010000044">
    <property type="protein sequence ID" value="MEM6251065.1"/>
    <property type="molecule type" value="Genomic_DNA"/>
</dbReference>
<protein>
    <submittedName>
        <fullName evidence="2">GIY-YIG nuclease family protein</fullName>
    </submittedName>
</protein>
<proteinExistence type="predicted"/>
<feature type="domain" description="GIY-YIG" evidence="1">
    <location>
        <begin position="17"/>
        <end position="103"/>
    </location>
</feature>
<dbReference type="InterPro" id="IPR000305">
    <property type="entry name" value="GIY-YIG_endonuc"/>
</dbReference>
<comment type="caution">
    <text evidence="2">The sequence shown here is derived from an EMBL/GenBank/DDBJ whole genome shotgun (WGS) entry which is preliminary data.</text>
</comment>
<evidence type="ECO:0000313" key="2">
    <source>
        <dbReference type="EMBL" id="MEM6251065.1"/>
    </source>
</evidence>
<evidence type="ECO:0000313" key="3">
    <source>
        <dbReference type="Proteomes" id="UP001489333"/>
    </source>
</evidence>
<accession>A0ABU9UXR5</accession>
<dbReference type="InterPro" id="IPR035901">
    <property type="entry name" value="GIY-YIG_endonuc_sf"/>
</dbReference>
<organism evidence="2 3">
    <name type="scientific">Shewanella vaxholmensis</name>
    <dbReference type="NCBI Taxonomy" id="3063535"/>
    <lineage>
        <taxon>Bacteria</taxon>
        <taxon>Pseudomonadati</taxon>
        <taxon>Pseudomonadota</taxon>
        <taxon>Gammaproteobacteria</taxon>
        <taxon>Alteromonadales</taxon>
        <taxon>Shewanellaceae</taxon>
        <taxon>Shewanella</taxon>
    </lineage>
</organism>
<dbReference type="PROSITE" id="PS50164">
    <property type="entry name" value="GIY_YIG"/>
    <property type="match status" value="1"/>
</dbReference>
<keyword evidence="3" id="KW-1185">Reference proteome</keyword>
<reference evidence="2 3" key="1">
    <citation type="submission" date="2024-04" db="EMBL/GenBank/DDBJ databases">
        <title>Novel Shewanella species isolated from Baltic Sea sediments.</title>
        <authorList>
            <person name="Martin-Rodriguez A.J."/>
            <person name="Fernandez-Juarez V."/>
            <person name="Valeriano V.D."/>
            <person name="Mihindukulasooriya I."/>
            <person name="Ceresnova L."/>
            <person name="Joffre E."/>
            <person name="Jensie-Markopoulos S."/>
            <person name="Moore E.R.B."/>
            <person name="Sjoling A."/>
        </authorList>
    </citation>
    <scope>NUCLEOTIDE SEQUENCE [LARGE SCALE GENOMIC DNA]</scope>
    <source>
        <strain evidence="2 3">VAX-SP0-0CM-1</strain>
    </source>
</reference>
<dbReference type="Gene3D" id="3.40.1440.10">
    <property type="entry name" value="GIY-YIG endonuclease"/>
    <property type="match status" value="1"/>
</dbReference>
<gene>
    <name evidence="2" type="ORF">AAGS29_20960</name>
</gene>
<sequence length="215" mass="24810">MHVFLTQNLKAFQVKNAKHVIYAHENLNDEVYIGQSGCIVNRWNEHQQISNSKNHPEYEQKFKKALREHKHWRHYIVAIASNQEEADNAESAAITYYKPCLNSHPGPSTNIKDIYGFVPLNINGREIPMEGKTIKRYMTQERFTDGERKSIRCKAIRKLGKSHVSFECINDGFRVNISHEKRVGFKPGDTVLITHAAKGKTFYTTTDYSDVCYCS</sequence>
<name>A0ABU9UXR5_9GAMM</name>
<dbReference type="Pfam" id="PF01541">
    <property type="entry name" value="GIY-YIG"/>
    <property type="match status" value="1"/>
</dbReference>
<evidence type="ECO:0000259" key="1">
    <source>
        <dbReference type="PROSITE" id="PS50164"/>
    </source>
</evidence>